<keyword evidence="5" id="KW-1185">Reference proteome</keyword>
<feature type="region of interest" description="Disordered" evidence="2">
    <location>
        <begin position="471"/>
        <end position="490"/>
    </location>
</feature>
<dbReference type="SUPFAM" id="SSF81383">
    <property type="entry name" value="F-box domain"/>
    <property type="match status" value="1"/>
</dbReference>
<dbReference type="Proteomes" id="UP001562354">
    <property type="component" value="Unassembled WGS sequence"/>
</dbReference>
<reference evidence="4 5" key="1">
    <citation type="submission" date="2024-07" db="EMBL/GenBank/DDBJ databases">
        <title>Draft sequence of the Neodothiora populina.</title>
        <authorList>
            <person name="Drown D.D."/>
            <person name="Schuette U.S."/>
            <person name="Buechlein A.B."/>
            <person name="Rusch D.R."/>
            <person name="Winton L.W."/>
            <person name="Adams G.A."/>
        </authorList>
    </citation>
    <scope>NUCLEOTIDE SEQUENCE [LARGE SCALE GENOMIC DNA]</scope>
    <source>
        <strain evidence="4 5">CPC 39397</strain>
    </source>
</reference>
<gene>
    <name evidence="4" type="ORF">AAFC00_006604</name>
</gene>
<protein>
    <recommendedName>
        <fullName evidence="3">F-box domain-containing protein</fullName>
    </recommendedName>
</protein>
<dbReference type="InterPro" id="IPR045464">
    <property type="entry name" value="Hrt3/FBXO9_C"/>
</dbReference>
<proteinExistence type="predicted"/>
<accession>A0ABR3PAK2</accession>
<feature type="region of interest" description="Disordered" evidence="2">
    <location>
        <begin position="1"/>
        <end position="129"/>
    </location>
</feature>
<comment type="caution">
    <text evidence="4">The sequence shown here is derived from an EMBL/GenBank/DDBJ whole genome shotgun (WGS) entry which is preliminary data.</text>
</comment>
<dbReference type="InterPro" id="IPR001810">
    <property type="entry name" value="F-box_dom"/>
</dbReference>
<name>A0ABR3PAK2_9PEZI</name>
<keyword evidence="1" id="KW-0833">Ubl conjugation pathway</keyword>
<organism evidence="4 5">
    <name type="scientific">Neodothiora populina</name>
    <dbReference type="NCBI Taxonomy" id="2781224"/>
    <lineage>
        <taxon>Eukaryota</taxon>
        <taxon>Fungi</taxon>
        <taxon>Dikarya</taxon>
        <taxon>Ascomycota</taxon>
        <taxon>Pezizomycotina</taxon>
        <taxon>Dothideomycetes</taxon>
        <taxon>Dothideomycetidae</taxon>
        <taxon>Dothideales</taxon>
        <taxon>Dothioraceae</taxon>
        <taxon>Neodothiora</taxon>
    </lineage>
</organism>
<feature type="compositionally biased region" description="Low complexity" evidence="2">
    <location>
        <begin position="471"/>
        <end position="483"/>
    </location>
</feature>
<dbReference type="RefSeq" id="XP_069199453.1">
    <property type="nucleotide sequence ID" value="XM_069346583.1"/>
</dbReference>
<dbReference type="Pfam" id="PF12937">
    <property type="entry name" value="F-box-like"/>
    <property type="match status" value="1"/>
</dbReference>
<dbReference type="PROSITE" id="PS50181">
    <property type="entry name" value="FBOX"/>
    <property type="match status" value="1"/>
</dbReference>
<dbReference type="InterPro" id="IPR036047">
    <property type="entry name" value="F-box-like_dom_sf"/>
</dbReference>
<feature type="compositionally biased region" description="Basic and acidic residues" evidence="2">
    <location>
        <begin position="72"/>
        <end position="122"/>
    </location>
</feature>
<dbReference type="Gene3D" id="1.20.1280.50">
    <property type="match status" value="1"/>
</dbReference>
<evidence type="ECO:0000256" key="1">
    <source>
        <dbReference type="ARBA" id="ARBA00022786"/>
    </source>
</evidence>
<dbReference type="PANTHER" id="PTHR12874:SF9">
    <property type="entry name" value="F-BOX ONLY PROTEIN 48"/>
    <property type="match status" value="1"/>
</dbReference>
<evidence type="ECO:0000256" key="2">
    <source>
        <dbReference type="SAM" id="MobiDB-lite"/>
    </source>
</evidence>
<dbReference type="GeneID" id="95980303"/>
<dbReference type="Pfam" id="PF19270">
    <property type="entry name" value="FBO_C"/>
    <property type="match status" value="1"/>
</dbReference>
<evidence type="ECO:0000313" key="5">
    <source>
        <dbReference type="Proteomes" id="UP001562354"/>
    </source>
</evidence>
<feature type="region of interest" description="Disordered" evidence="2">
    <location>
        <begin position="146"/>
        <end position="232"/>
    </location>
</feature>
<dbReference type="PANTHER" id="PTHR12874">
    <property type="entry name" value="F-BOX ONLY PROTEIN 48-RELATED"/>
    <property type="match status" value="1"/>
</dbReference>
<sequence>MDQQQQPHETEAELERFRRQWQEEVSRRNRQNAANAAATRPDRRKQQTSASSASRAPARRGDGPQPDEEEQDIPHAYHDLPNKEAHLRLDAADHGLERGRLSRKTEPQSALEHYERAVEKETQGSLGDSLNHYRKAFKLDDGVHEQYKNKHFPPSSFPPKRPTAPQQPQQPSQSNSAAKTNPSTSTAPAAPASNASPTPSIPQLVEDFSQLSIPGAPAPTDADPPPPCPIANLPGELLTEVLTHAALHDLASLSRIAQVCKRFAYLVMTDEQVWRRIAQGPEYGFAAMHYDYVCDLRGEPVDDYSDLIPEELDIEDIDNETQLLPPRRRLRKTTPEIDTHLLTTLYRSSWRQMFRQRPRLRFNGCYISTVNYTRPGAASTDTRTWGTPIHIVTYFRYLRFYRDGTVISLLTTAEPIDVVHHLAKENLRKDASTTTTTRGAQQYASGGGGAGPSILANSVMKDALRGRWHLSGPGDGSSLDSLPTTTEAEGDVHIETDGVVPKYMWKMQFSLGGSSSKSASSSRSNKLSWKGFWSYNKLTDDWGEFGLKNDKPFYFSRVKGYGRVGA</sequence>
<feature type="compositionally biased region" description="Low complexity" evidence="2">
    <location>
        <begin position="164"/>
        <end position="198"/>
    </location>
</feature>
<feature type="region of interest" description="Disordered" evidence="2">
    <location>
        <begin position="430"/>
        <end position="449"/>
    </location>
</feature>
<evidence type="ECO:0000313" key="4">
    <source>
        <dbReference type="EMBL" id="KAL1303178.1"/>
    </source>
</evidence>
<evidence type="ECO:0000259" key="3">
    <source>
        <dbReference type="PROSITE" id="PS50181"/>
    </source>
</evidence>
<feature type="compositionally biased region" description="Basic and acidic residues" evidence="2">
    <location>
        <begin position="8"/>
        <end position="27"/>
    </location>
</feature>
<dbReference type="EMBL" id="JBFMKM010000010">
    <property type="protein sequence ID" value="KAL1303178.1"/>
    <property type="molecule type" value="Genomic_DNA"/>
</dbReference>
<feature type="domain" description="F-box" evidence="3">
    <location>
        <begin position="227"/>
        <end position="277"/>
    </location>
</feature>